<comment type="caution">
    <text evidence="1">The sequence shown here is derived from an EMBL/GenBank/DDBJ whole genome shotgun (WGS) entry which is preliminary data.</text>
</comment>
<accession>X1P3R4</accession>
<reference evidence="1" key="1">
    <citation type="journal article" date="2014" name="Front. Microbiol.">
        <title>High frequency of phylogenetically diverse reductive dehalogenase-homologous genes in deep subseafloor sedimentary metagenomes.</title>
        <authorList>
            <person name="Kawai M."/>
            <person name="Futagami T."/>
            <person name="Toyoda A."/>
            <person name="Takaki Y."/>
            <person name="Nishi S."/>
            <person name="Hori S."/>
            <person name="Arai W."/>
            <person name="Tsubouchi T."/>
            <person name="Morono Y."/>
            <person name="Uchiyama I."/>
            <person name="Ito T."/>
            <person name="Fujiyama A."/>
            <person name="Inagaki F."/>
            <person name="Takami H."/>
        </authorList>
    </citation>
    <scope>NUCLEOTIDE SEQUENCE</scope>
    <source>
        <strain evidence="1">Expedition CK06-06</strain>
    </source>
</reference>
<organism evidence="1">
    <name type="scientific">marine sediment metagenome</name>
    <dbReference type="NCBI Taxonomy" id="412755"/>
    <lineage>
        <taxon>unclassified sequences</taxon>
        <taxon>metagenomes</taxon>
        <taxon>ecological metagenomes</taxon>
    </lineage>
</organism>
<protein>
    <submittedName>
        <fullName evidence="1">Uncharacterized protein</fullName>
    </submittedName>
</protein>
<sequence length="36" mass="4510">MSPVRYQRTDDLQEKEEKIYDVVRQRWVRATQEEKV</sequence>
<dbReference type="EMBL" id="BARV01031388">
    <property type="protein sequence ID" value="GAI37081.1"/>
    <property type="molecule type" value="Genomic_DNA"/>
</dbReference>
<feature type="non-terminal residue" evidence="1">
    <location>
        <position position="36"/>
    </location>
</feature>
<gene>
    <name evidence="1" type="ORF">S06H3_49677</name>
</gene>
<evidence type="ECO:0000313" key="1">
    <source>
        <dbReference type="EMBL" id="GAI37081.1"/>
    </source>
</evidence>
<name>X1P3R4_9ZZZZ</name>
<proteinExistence type="predicted"/>
<dbReference type="AlphaFoldDB" id="X1P3R4"/>